<keyword evidence="1" id="KW-1133">Transmembrane helix</keyword>
<keyword evidence="1" id="KW-0472">Membrane</keyword>
<reference evidence="2 3" key="1">
    <citation type="submission" date="2024-01" db="EMBL/GenBank/DDBJ databases">
        <title>The genome of the rayed Mediterranean limpet Patella caerulea (Linnaeus, 1758).</title>
        <authorList>
            <person name="Anh-Thu Weber A."/>
            <person name="Halstead-Nussloch G."/>
        </authorList>
    </citation>
    <scope>NUCLEOTIDE SEQUENCE [LARGE SCALE GENOMIC DNA]</scope>
    <source>
        <strain evidence="2">AATW-2023a</strain>
        <tissue evidence="2">Whole specimen</tissue>
    </source>
</reference>
<feature type="transmembrane region" description="Helical" evidence="1">
    <location>
        <begin position="65"/>
        <end position="84"/>
    </location>
</feature>
<proteinExistence type="predicted"/>
<gene>
    <name evidence="2" type="ORF">SNE40_019048</name>
</gene>
<evidence type="ECO:0000313" key="2">
    <source>
        <dbReference type="EMBL" id="KAK6170732.1"/>
    </source>
</evidence>
<comment type="caution">
    <text evidence="2">The sequence shown here is derived from an EMBL/GenBank/DDBJ whole genome shotgun (WGS) entry which is preliminary data.</text>
</comment>
<evidence type="ECO:0000256" key="1">
    <source>
        <dbReference type="SAM" id="Phobius"/>
    </source>
</evidence>
<protein>
    <submittedName>
        <fullName evidence="2">Uncharacterized protein</fullName>
    </submittedName>
</protein>
<dbReference type="EMBL" id="JAZGQO010000014">
    <property type="protein sequence ID" value="KAK6170732.1"/>
    <property type="molecule type" value="Genomic_DNA"/>
</dbReference>
<dbReference type="Proteomes" id="UP001347796">
    <property type="component" value="Unassembled WGS sequence"/>
</dbReference>
<evidence type="ECO:0000313" key="3">
    <source>
        <dbReference type="Proteomes" id="UP001347796"/>
    </source>
</evidence>
<keyword evidence="3" id="KW-1185">Reference proteome</keyword>
<dbReference type="PANTHER" id="PTHR38640">
    <property type="entry name" value="GEO09659P1"/>
    <property type="match status" value="1"/>
</dbReference>
<dbReference type="AlphaFoldDB" id="A0AAN8J5Z6"/>
<feature type="transmembrane region" description="Helical" evidence="1">
    <location>
        <begin position="127"/>
        <end position="144"/>
    </location>
</feature>
<keyword evidence="1" id="KW-0812">Transmembrane</keyword>
<dbReference type="PANTHER" id="PTHR38640:SF1">
    <property type="entry name" value="GEO09659P1"/>
    <property type="match status" value="1"/>
</dbReference>
<name>A0AAN8J5Z6_PATCE</name>
<organism evidence="2 3">
    <name type="scientific">Patella caerulea</name>
    <name type="common">Rayed Mediterranean limpet</name>
    <dbReference type="NCBI Taxonomy" id="87958"/>
    <lineage>
        <taxon>Eukaryota</taxon>
        <taxon>Metazoa</taxon>
        <taxon>Spiralia</taxon>
        <taxon>Lophotrochozoa</taxon>
        <taxon>Mollusca</taxon>
        <taxon>Gastropoda</taxon>
        <taxon>Patellogastropoda</taxon>
        <taxon>Patelloidea</taxon>
        <taxon>Patellidae</taxon>
        <taxon>Patella</taxon>
    </lineage>
</organism>
<accession>A0AAN8J5Z6</accession>
<feature type="transmembrane region" description="Helical" evidence="1">
    <location>
        <begin position="96"/>
        <end position="115"/>
    </location>
</feature>
<sequence>MASKSEEKSSADPNSSILERFRSVTSDEVYFKILPTIGGVSYQLFSCNIMHPRSFSSLFNNQDLIVANSLWFNAHVGIGLYLYGSRHLQSATQIQRVQYSVFGSFLFNFGSVLFWATCKSILPRGAALRTLFGLGSGLVLLYIGKEYIDYIDKKLLK</sequence>